<dbReference type="InParanoid" id="A0A6P7LSK6"/>
<dbReference type="OrthoDB" id="6338233at2759"/>
<feature type="region of interest" description="Disordered" evidence="1">
    <location>
        <begin position="1"/>
        <end position="112"/>
    </location>
</feature>
<evidence type="ECO:0000313" key="2">
    <source>
        <dbReference type="Proteomes" id="UP000515150"/>
    </source>
</evidence>
<feature type="region of interest" description="Disordered" evidence="1">
    <location>
        <begin position="201"/>
        <end position="298"/>
    </location>
</feature>
<dbReference type="GeneID" id="114849507"/>
<dbReference type="InterPro" id="IPR026187">
    <property type="entry name" value="Aven"/>
</dbReference>
<gene>
    <name evidence="3" type="primary">aven</name>
</gene>
<feature type="compositionally biased region" description="Basic residues" evidence="1">
    <location>
        <begin position="32"/>
        <end position="52"/>
    </location>
</feature>
<sequence>MEGRPSRGRGGGWKRGGRAAGDSDGFGGEHRGRGRGGQHRGRGKRDHHRGRGRGGGGRAAEFYHRDEEGNDFEEGDDRTEVFSRRKLESNWDRYEDSEKQEAEDDAPAQRGTDFQVLLESAGDSFTQFRFSEEKDWTMDSFTATRMSAVLLDLPALAERLQQVPLHQRLNLEAELVQVSAPVELPVVTIAPKQEILKTSTFTAPESRQGSQQAAPAPGQPVQEAATDDCDEELNQLLRLQKPAAASPAEPAAEETVEEVCDETEDEVKAEDVASPKPAGVRQEVTDEDLEDWLDSMIS</sequence>
<dbReference type="PANTHER" id="PTHR16524">
    <property type="entry name" value="CELL DEATH REGULATOR AVEN"/>
    <property type="match status" value="1"/>
</dbReference>
<dbReference type="RefSeq" id="XP_028996899.1">
    <property type="nucleotide sequence ID" value="XM_029141066.3"/>
</dbReference>
<dbReference type="CTD" id="57099"/>
<dbReference type="AlphaFoldDB" id="A0A6P7LSK6"/>
<dbReference type="GO" id="GO:0010972">
    <property type="term" value="P:negative regulation of G2/M transition of mitotic cell cycle"/>
    <property type="evidence" value="ECO:0007669"/>
    <property type="project" value="TreeGrafter"/>
</dbReference>
<feature type="compositionally biased region" description="Basic and acidic residues" evidence="1">
    <location>
        <begin position="78"/>
        <end position="100"/>
    </location>
</feature>
<feature type="compositionally biased region" description="Acidic residues" evidence="1">
    <location>
        <begin position="285"/>
        <end position="298"/>
    </location>
</feature>
<dbReference type="Proteomes" id="UP000515150">
    <property type="component" value="Chromosome 24"/>
</dbReference>
<keyword evidence="2" id="KW-1185">Reference proteome</keyword>
<reference evidence="3" key="1">
    <citation type="submission" date="2025-08" db="UniProtKB">
        <authorList>
            <consortium name="RefSeq"/>
        </authorList>
    </citation>
    <scope>IDENTIFICATION</scope>
</reference>
<name>A0A6P7LSK6_BETSP</name>
<feature type="compositionally biased region" description="Acidic residues" evidence="1">
    <location>
        <begin position="68"/>
        <end position="77"/>
    </location>
</feature>
<feature type="compositionally biased region" description="Acidic residues" evidence="1">
    <location>
        <begin position="251"/>
        <end position="268"/>
    </location>
</feature>
<feature type="compositionally biased region" description="Low complexity" evidence="1">
    <location>
        <begin position="208"/>
        <end position="224"/>
    </location>
</feature>
<dbReference type="PANTHER" id="PTHR16524:SF2">
    <property type="entry name" value="CELL DEATH REGULATOR AVEN"/>
    <property type="match status" value="1"/>
</dbReference>
<protein>
    <submittedName>
        <fullName evidence="3">Cell death regulator Aven</fullName>
    </submittedName>
</protein>
<evidence type="ECO:0000256" key="1">
    <source>
        <dbReference type="SAM" id="MobiDB-lite"/>
    </source>
</evidence>
<accession>A0A6P7LSK6</accession>
<dbReference type="KEGG" id="bspl:114849507"/>
<evidence type="ECO:0000313" key="3">
    <source>
        <dbReference type="RefSeq" id="XP_028996899.1"/>
    </source>
</evidence>
<organism evidence="2 3">
    <name type="scientific">Betta splendens</name>
    <name type="common">Siamese fighting fish</name>
    <dbReference type="NCBI Taxonomy" id="158456"/>
    <lineage>
        <taxon>Eukaryota</taxon>
        <taxon>Metazoa</taxon>
        <taxon>Chordata</taxon>
        <taxon>Craniata</taxon>
        <taxon>Vertebrata</taxon>
        <taxon>Euteleostomi</taxon>
        <taxon>Actinopterygii</taxon>
        <taxon>Neopterygii</taxon>
        <taxon>Teleostei</taxon>
        <taxon>Neoteleostei</taxon>
        <taxon>Acanthomorphata</taxon>
        <taxon>Anabantaria</taxon>
        <taxon>Anabantiformes</taxon>
        <taxon>Anabantoidei</taxon>
        <taxon>Osphronemidae</taxon>
        <taxon>Betta</taxon>
    </lineage>
</organism>
<proteinExistence type="predicted"/>